<feature type="transmembrane region" description="Helical" evidence="1">
    <location>
        <begin position="50"/>
        <end position="69"/>
    </location>
</feature>
<evidence type="ECO:0000313" key="2">
    <source>
        <dbReference type="EMBL" id="QHM69843.1"/>
    </source>
</evidence>
<keyword evidence="1" id="KW-0472">Membrane</keyword>
<dbReference type="RefSeq" id="WP_160619665.1">
    <property type="nucleotide sequence ID" value="NZ_CP028271.1"/>
</dbReference>
<dbReference type="EMBL" id="CP028271">
    <property type="protein sequence ID" value="QHM69843.1"/>
    <property type="molecule type" value="Genomic_DNA"/>
</dbReference>
<sequence>MRVLTEAQLAHVSGAGNWSDWIKWDSNDFSGSYEGSFGGVDVTVAWGGSYIIGFFPILALPGMIFGAFLESIGNLISSLFPPAQES</sequence>
<proteinExistence type="predicted"/>
<evidence type="ECO:0000313" key="3">
    <source>
        <dbReference type="Proteomes" id="UP000464053"/>
    </source>
</evidence>
<dbReference type="AlphaFoldDB" id="A0A6P1PU77"/>
<keyword evidence="3" id="KW-1185">Reference proteome</keyword>
<keyword evidence="1" id="KW-0812">Transmembrane</keyword>
<dbReference type="Proteomes" id="UP000464053">
    <property type="component" value="Chromosome"/>
</dbReference>
<dbReference type="OrthoDB" id="9913523at2"/>
<evidence type="ECO:0000256" key="1">
    <source>
        <dbReference type="SAM" id="Phobius"/>
    </source>
</evidence>
<protein>
    <submittedName>
        <fullName evidence="2">Uncharacterized protein</fullName>
    </submittedName>
</protein>
<keyword evidence="1" id="KW-1133">Transmembrane helix</keyword>
<name>A0A6P1PU77_9GAMM</name>
<reference evidence="2 3" key="1">
    <citation type="submission" date="2018-03" db="EMBL/GenBank/DDBJ databases">
        <title>Pantoea intestinalis SRCM103226 isolated form the mealworm.</title>
        <authorList>
            <person name="Jeong D.-Y."/>
            <person name="Kim J.W."/>
        </authorList>
    </citation>
    <scope>NUCLEOTIDE SEQUENCE [LARGE SCALE GENOMIC DNA]</scope>
    <source>
        <strain evidence="2 3">SRCM103226</strain>
    </source>
</reference>
<accession>A0A6P1PU77</accession>
<gene>
    <name evidence="2" type="ORF">C7M51_00096</name>
</gene>
<organism evidence="2 3">
    <name type="scientific">Mixta intestinalis</name>
    <dbReference type="NCBI Taxonomy" id="1615494"/>
    <lineage>
        <taxon>Bacteria</taxon>
        <taxon>Pseudomonadati</taxon>
        <taxon>Pseudomonadota</taxon>
        <taxon>Gammaproteobacteria</taxon>
        <taxon>Enterobacterales</taxon>
        <taxon>Erwiniaceae</taxon>
        <taxon>Mixta</taxon>
    </lineage>
</organism>
<dbReference type="KEGG" id="mint:C7M51_00096"/>